<dbReference type="EMBL" id="VSSQ01016069">
    <property type="protein sequence ID" value="MPM57054.1"/>
    <property type="molecule type" value="Genomic_DNA"/>
</dbReference>
<sequence length="48" mass="5390">MAEPQRGYRDARGRGADEELMLIEIVNEAVERQYGDDGAHDDGSLRIN</sequence>
<accession>A0A645B5P5</accession>
<name>A0A645B5P5_9ZZZZ</name>
<proteinExistence type="predicted"/>
<evidence type="ECO:0000313" key="1">
    <source>
        <dbReference type="EMBL" id="MPM57054.1"/>
    </source>
</evidence>
<reference evidence="1" key="1">
    <citation type="submission" date="2019-08" db="EMBL/GenBank/DDBJ databases">
        <authorList>
            <person name="Kucharzyk K."/>
            <person name="Murdoch R.W."/>
            <person name="Higgins S."/>
            <person name="Loffler F."/>
        </authorList>
    </citation>
    <scope>NUCLEOTIDE SEQUENCE</scope>
</reference>
<comment type="caution">
    <text evidence="1">The sequence shown here is derived from an EMBL/GenBank/DDBJ whole genome shotgun (WGS) entry which is preliminary data.</text>
</comment>
<gene>
    <name evidence="1" type="ORF">SDC9_103872</name>
</gene>
<organism evidence="1">
    <name type="scientific">bioreactor metagenome</name>
    <dbReference type="NCBI Taxonomy" id="1076179"/>
    <lineage>
        <taxon>unclassified sequences</taxon>
        <taxon>metagenomes</taxon>
        <taxon>ecological metagenomes</taxon>
    </lineage>
</organism>
<protein>
    <submittedName>
        <fullName evidence="1">Uncharacterized protein</fullName>
    </submittedName>
</protein>
<dbReference type="AlphaFoldDB" id="A0A645B5P5"/>